<feature type="transmembrane region" description="Helical" evidence="1">
    <location>
        <begin position="272"/>
        <end position="302"/>
    </location>
</feature>
<dbReference type="AlphaFoldDB" id="A0A8H6Z0J6"/>
<feature type="transmembrane region" description="Helical" evidence="1">
    <location>
        <begin position="334"/>
        <end position="349"/>
    </location>
</feature>
<sequence>MPRRAKCRTRCCRGCDEETASRTCGAIVWAVNLPVLILMAVVLLQPDMESEKRLRSLITDKTPISAFYGPGIWWAWLITLGMAHADMVVTSLSSVKTPEVWDYDLIGASAYVVVAAIDLAVKARVIRQLGGSACESPLLPAMFCAERVVSVGTGASLFTIAMGIYIGGPVGHRRAAIAIIPIVFAVIGAWFSFGAHQTIFRTDLHNSCTFPDGSLMRKPKFSFVLVDVPDITIDAMTSLTDMYFSRDYWLVLAPCVVLLGFIRLVAGRWNPALGGLVLGSAALPLLMAVCLVGVGLILLVLWVMLWGPLYIVAFFPQLGSFPLTGISVSERNQLAALLGIGVIAAFRSGRRISKAFHGRADSAASTSETHKHQGLLDL</sequence>
<organism evidence="2 3">
    <name type="scientific">Mycena sanguinolenta</name>
    <dbReference type="NCBI Taxonomy" id="230812"/>
    <lineage>
        <taxon>Eukaryota</taxon>
        <taxon>Fungi</taxon>
        <taxon>Dikarya</taxon>
        <taxon>Basidiomycota</taxon>
        <taxon>Agaricomycotina</taxon>
        <taxon>Agaricomycetes</taxon>
        <taxon>Agaricomycetidae</taxon>
        <taxon>Agaricales</taxon>
        <taxon>Marasmiineae</taxon>
        <taxon>Mycenaceae</taxon>
        <taxon>Mycena</taxon>
    </lineage>
</organism>
<evidence type="ECO:0000313" key="3">
    <source>
        <dbReference type="Proteomes" id="UP000623467"/>
    </source>
</evidence>
<keyword evidence="1" id="KW-0472">Membrane</keyword>
<evidence type="ECO:0000313" key="2">
    <source>
        <dbReference type="EMBL" id="KAF7367160.1"/>
    </source>
</evidence>
<feature type="transmembrane region" description="Helical" evidence="1">
    <location>
        <begin position="148"/>
        <end position="168"/>
    </location>
</feature>
<gene>
    <name evidence="2" type="ORF">MSAN_00975800</name>
</gene>
<keyword evidence="1" id="KW-1133">Transmembrane helix</keyword>
<dbReference type="OrthoDB" id="3045689at2759"/>
<feature type="transmembrane region" description="Helical" evidence="1">
    <location>
        <begin position="174"/>
        <end position="193"/>
    </location>
</feature>
<keyword evidence="1" id="KW-0812">Transmembrane</keyword>
<dbReference type="EMBL" id="JACAZH010000006">
    <property type="protein sequence ID" value="KAF7367160.1"/>
    <property type="molecule type" value="Genomic_DNA"/>
</dbReference>
<feature type="transmembrane region" description="Helical" evidence="1">
    <location>
        <begin position="26"/>
        <end position="44"/>
    </location>
</feature>
<proteinExistence type="predicted"/>
<evidence type="ECO:0000256" key="1">
    <source>
        <dbReference type="SAM" id="Phobius"/>
    </source>
</evidence>
<accession>A0A8H6Z0J6</accession>
<name>A0A8H6Z0J6_9AGAR</name>
<reference evidence="2" key="1">
    <citation type="submission" date="2020-05" db="EMBL/GenBank/DDBJ databases">
        <title>Mycena genomes resolve the evolution of fungal bioluminescence.</title>
        <authorList>
            <person name="Tsai I.J."/>
        </authorList>
    </citation>
    <scope>NUCLEOTIDE SEQUENCE</scope>
    <source>
        <strain evidence="2">160909Yilan</strain>
    </source>
</reference>
<feature type="transmembrane region" description="Helical" evidence="1">
    <location>
        <begin position="65"/>
        <end position="85"/>
    </location>
</feature>
<protein>
    <submittedName>
        <fullName evidence="2">Uncharacterized protein</fullName>
    </submittedName>
</protein>
<dbReference type="Proteomes" id="UP000623467">
    <property type="component" value="Unassembled WGS sequence"/>
</dbReference>
<feature type="transmembrane region" description="Helical" evidence="1">
    <location>
        <begin position="248"/>
        <end position="266"/>
    </location>
</feature>
<comment type="caution">
    <text evidence="2">The sequence shown here is derived from an EMBL/GenBank/DDBJ whole genome shotgun (WGS) entry which is preliminary data.</text>
</comment>
<keyword evidence="3" id="KW-1185">Reference proteome</keyword>